<keyword evidence="4" id="KW-1133">Transmembrane helix</keyword>
<sequence>MKKRTSYLLSIITMIFWGTAFPFSKYIIDKSINPVVFLALRMSFALLFCIGYILFTKQARKWFLMFKRNFWHLLIIGIMLYASSYIIQYFGVSYTTAINQTIISNTTTFFVVVLNFVLYRHKPTKIFVFSMIIGFLGVLLIMLNDNLQISSETIVGDLLTLLAFFFWSLYIVFNRKISIKESPQFVTLSVFIWVCFLLVPLSFGFGMVEEIKLLNFLDWSVIAYLGLICSGAATLFYTIALSNEDIPSENLALIGFLIPVVGIFTSILLLEGENLNWRIVVGCILVLISVFIIESKNSRNSDKN</sequence>
<accession>A0A5B9DAH9</accession>
<name>A0A5B9DAH9_9ARCH</name>
<keyword evidence="2" id="KW-1003">Cell membrane</keyword>
<dbReference type="PANTHER" id="PTHR42920">
    <property type="entry name" value="OS03G0707200 PROTEIN-RELATED"/>
    <property type="match status" value="1"/>
</dbReference>
<dbReference type="GO" id="GO:0005886">
    <property type="term" value="C:plasma membrane"/>
    <property type="evidence" value="ECO:0007669"/>
    <property type="project" value="UniProtKB-SubCell"/>
</dbReference>
<dbReference type="Pfam" id="PF00892">
    <property type="entry name" value="EamA"/>
    <property type="match status" value="2"/>
</dbReference>
<evidence type="ECO:0000256" key="4">
    <source>
        <dbReference type="ARBA" id="ARBA00022989"/>
    </source>
</evidence>
<dbReference type="PANTHER" id="PTHR42920:SF5">
    <property type="entry name" value="EAMA DOMAIN-CONTAINING PROTEIN"/>
    <property type="match status" value="1"/>
</dbReference>
<dbReference type="Proteomes" id="UP000321408">
    <property type="component" value="Chromosome"/>
</dbReference>
<dbReference type="InterPro" id="IPR000620">
    <property type="entry name" value="EamA_dom"/>
</dbReference>
<evidence type="ECO:0000313" key="7">
    <source>
        <dbReference type="Proteomes" id="UP000321408"/>
    </source>
</evidence>
<proteinExistence type="predicted"/>
<dbReference type="SUPFAM" id="SSF103481">
    <property type="entry name" value="Multidrug resistance efflux transporter EmrE"/>
    <property type="match status" value="2"/>
</dbReference>
<dbReference type="KEGG" id="psyt:DSAG12_01587"/>
<evidence type="ECO:0000256" key="2">
    <source>
        <dbReference type="ARBA" id="ARBA00022475"/>
    </source>
</evidence>
<evidence type="ECO:0000256" key="3">
    <source>
        <dbReference type="ARBA" id="ARBA00022692"/>
    </source>
</evidence>
<evidence type="ECO:0000313" key="6">
    <source>
        <dbReference type="EMBL" id="QEE15760.2"/>
    </source>
</evidence>
<dbReference type="EMBL" id="CP042905">
    <property type="protein sequence ID" value="QEE15760.2"/>
    <property type="molecule type" value="Genomic_DNA"/>
</dbReference>
<dbReference type="InterPro" id="IPR051258">
    <property type="entry name" value="Diverse_Substrate_Transporter"/>
</dbReference>
<keyword evidence="3" id="KW-0812">Transmembrane</keyword>
<evidence type="ECO:0000256" key="5">
    <source>
        <dbReference type="ARBA" id="ARBA00023136"/>
    </source>
</evidence>
<reference evidence="6 7" key="2">
    <citation type="journal article" date="2024" name="Int. J. Syst. Evol. Microbiol.">
        <title>Promethearchaeum syntrophicum gen. nov., sp. nov., an anaerobic, obligately syntrophic archaeon, the first isolate of the lineage 'Asgard' archaea, and proposal of the new archaeal phylum Promethearchaeota phyl. nov. and kingdom Promethearchaeati regn. nov.</title>
        <authorList>
            <person name="Imachi H."/>
            <person name="Nobu M.K."/>
            <person name="Kato S."/>
            <person name="Takaki Y."/>
            <person name="Miyazaki M."/>
            <person name="Miyata M."/>
            <person name="Ogawara M."/>
            <person name="Saito Y."/>
            <person name="Sakai S."/>
            <person name="Tahara Y.O."/>
            <person name="Takano Y."/>
            <person name="Tasumi E."/>
            <person name="Uematsu K."/>
            <person name="Yoshimura T."/>
            <person name="Itoh T."/>
            <person name="Ohkuma M."/>
            <person name="Takai K."/>
        </authorList>
    </citation>
    <scope>NUCLEOTIDE SEQUENCE [LARGE SCALE GENOMIC DNA]</scope>
    <source>
        <strain evidence="6 7">MK-D1</strain>
    </source>
</reference>
<evidence type="ECO:0000256" key="1">
    <source>
        <dbReference type="ARBA" id="ARBA00004651"/>
    </source>
</evidence>
<keyword evidence="7" id="KW-1185">Reference proteome</keyword>
<reference evidence="6 7" key="1">
    <citation type="journal article" date="2020" name="Nature">
        <title>Isolation of an archaeon at the prokaryote-eukaryote interface.</title>
        <authorList>
            <person name="Imachi H."/>
            <person name="Nobu M.K."/>
            <person name="Nakahara N."/>
            <person name="Morono Y."/>
            <person name="Ogawara M."/>
            <person name="Takaki Y."/>
            <person name="Takano Y."/>
            <person name="Uematsu K."/>
            <person name="Ikuta T."/>
            <person name="Ito M."/>
            <person name="Matsui Y."/>
            <person name="Miyazaki M."/>
            <person name="Murata K."/>
            <person name="Saito Y."/>
            <person name="Sakai S."/>
            <person name="Song C."/>
            <person name="Tasumi E."/>
            <person name="Yamanaka Y."/>
            <person name="Yamaguchi T."/>
            <person name="Kamagata Y."/>
            <person name="Tamaki H."/>
            <person name="Takai K."/>
        </authorList>
    </citation>
    <scope>NUCLEOTIDE SEQUENCE [LARGE SCALE GENOMIC DNA]</scope>
    <source>
        <strain evidence="6 7">MK-D1</strain>
    </source>
</reference>
<dbReference type="InterPro" id="IPR037185">
    <property type="entry name" value="EmrE-like"/>
</dbReference>
<organism evidence="6 7">
    <name type="scientific">Promethearchaeum syntrophicum</name>
    <dbReference type="NCBI Taxonomy" id="2594042"/>
    <lineage>
        <taxon>Archaea</taxon>
        <taxon>Promethearchaeati</taxon>
        <taxon>Promethearchaeota</taxon>
        <taxon>Promethearchaeia</taxon>
        <taxon>Promethearchaeales</taxon>
        <taxon>Promethearchaeaceae</taxon>
        <taxon>Promethearchaeum</taxon>
    </lineage>
</organism>
<comment type="subcellular location">
    <subcellularLocation>
        <location evidence="1">Cell membrane</location>
        <topology evidence="1">Multi-pass membrane protein</topology>
    </subcellularLocation>
</comment>
<gene>
    <name evidence="6" type="ORF">DSAG12_01587</name>
</gene>
<dbReference type="AlphaFoldDB" id="A0A5B9DAH9"/>
<keyword evidence="5" id="KW-0472">Membrane</keyword>
<protein>
    <submittedName>
        <fullName evidence="6">DMT family transporter</fullName>
    </submittedName>
</protein>